<sequence>MTDYQTVRFELADGVATVTLNRPDVLNAFDQRMLDDFADLWRRCRRDDDVRVVVLRAAGERAFSTGVDRKAGRDRHSNPWSADDPGFFLGAKQNRVWKPLICAIHGMCAGGAFYWVNEADVVICSSDATFFDPHTTYGMLSALEPAALARRIPFGEAMRIALFGLDERVGADRAHTIGLVSEVVAGSRAEVWARAQVLAERLAAKPPLAVQGSVKAIWDSLSMSPQAAREVPLVYPQLSNPGSQTPFTPGPRIDPEIR</sequence>
<gene>
    <name evidence="3" type="ORF">GCM10023321_23570</name>
</gene>
<dbReference type="InterPro" id="IPR051683">
    <property type="entry name" value="Enoyl-CoA_Hydratase/Isomerase"/>
</dbReference>
<evidence type="ECO:0000313" key="3">
    <source>
        <dbReference type="EMBL" id="GAA5153391.1"/>
    </source>
</evidence>
<name>A0ABP9PXT7_9PSEU</name>
<feature type="compositionally biased region" description="Polar residues" evidence="2">
    <location>
        <begin position="238"/>
        <end position="247"/>
    </location>
</feature>
<dbReference type="SUPFAM" id="SSF52096">
    <property type="entry name" value="ClpP/crotonase"/>
    <property type="match status" value="1"/>
</dbReference>
<feature type="region of interest" description="Disordered" evidence="2">
    <location>
        <begin position="238"/>
        <end position="258"/>
    </location>
</feature>
<dbReference type="CDD" id="cd06558">
    <property type="entry name" value="crotonase-like"/>
    <property type="match status" value="1"/>
</dbReference>
<dbReference type="Gene3D" id="3.90.226.10">
    <property type="entry name" value="2-enoyl-CoA Hydratase, Chain A, domain 1"/>
    <property type="match status" value="1"/>
</dbReference>
<proteinExistence type="inferred from homology"/>
<dbReference type="EMBL" id="BAABJP010000008">
    <property type="protein sequence ID" value="GAA5153391.1"/>
    <property type="molecule type" value="Genomic_DNA"/>
</dbReference>
<evidence type="ECO:0000313" key="4">
    <source>
        <dbReference type="Proteomes" id="UP001428817"/>
    </source>
</evidence>
<dbReference type="RefSeq" id="WP_185061806.1">
    <property type="nucleotide sequence ID" value="NZ_BAABJP010000008.1"/>
</dbReference>
<organism evidence="3 4">
    <name type="scientific">Pseudonocardia eucalypti</name>
    <dbReference type="NCBI Taxonomy" id="648755"/>
    <lineage>
        <taxon>Bacteria</taxon>
        <taxon>Bacillati</taxon>
        <taxon>Actinomycetota</taxon>
        <taxon>Actinomycetes</taxon>
        <taxon>Pseudonocardiales</taxon>
        <taxon>Pseudonocardiaceae</taxon>
        <taxon>Pseudonocardia</taxon>
    </lineage>
</organism>
<keyword evidence="4" id="KW-1185">Reference proteome</keyword>
<accession>A0ABP9PXT7</accession>
<dbReference type="Proteomes" id="UP001428817">
    <property type="component" value="Unassembled WGS sequence"/>
</dbReference>
<comment type="similarity">
    <text evidence="1">Belongs to the enoyl-CoA hydratase/isomerase family.</text>
</comment>
<dbReference type="PANTHER" id="PTHR42964">
    <property type="entry name" value="ENOYL-COA HYDRATASE"/>
    <property type="match status" value="1"/>
</dbReference>
<evidence type="ECO:0000256" key="2">
    <source>
        <dbReference type="SAM" id="MobiDB-lite"/>
    </source>
</evidence>
<reference evidence="4" key="1">
    <citation type="journal article" date="2019" name="Int. J. Syst. Evol. Microbiol.">
        <title>The Global Catalogue of Microorganisms (GCM) 10K type strain sequencing project: providing services to taxonomists for standard genome sequencing and annotation.</title>
        <authorList>
            <consortium name="The Broad Institute Genomics Platform"/>
            <consortium name="The Broad Institute Genome Sequencing Center for Infectious Disease"/>
            <person name="Wu L."/>
            <person name="Ma J."/>
        </authorList>
    </citation>
    <scope>NUCLEOTIDE SEQUENCE [LARGE SCALE GENOMIC DNA]</scope>
    <source>
        <strain evidence="4">JCM 18303</strain>
    </source>
</reference>
<dbReference type="PANTHER" id="PTHR42964:SF1">
    <property type="entry name" value="POLYKETIDE BIOSYNTHESIS ENOYL-COA HYDRATASE PKSH-RELATED"/>
    <property type="match status" value="1"/>
</dbReference>
<comment type="caution">
    <text evidence="3">The sequence shown here is derived from an EMBL/GenBank/DDBJ whole genome shotgun (WGS) entry which is preliminary data.</text>
</comment>
<protein>
    <submittedName>
        <fullName evidence="3">Enoyl-CoA hydratase/isomerase family protein</fullName>
    </submittedName>
</protein>
<dbReference type="InterPro" id="IPR029045">
    <property type="entry name" value="ClpP/crotonase-like_dom_sf"/>
</dbReference>
<dbReference type="Pfam" id="PF00378">
    <property type="entry name" value="ECH_1"/>
    <property type="match status" value="1"/>
</dbReference>
<evidence type="ECO:0000256" key="1">
    <source>
        <dbReference type="ARBA" id="ARBA00005254"/>
    </source>
</evidence>
<dbReference type="InterPro" id="IPR001753">
    <property type="entry name" value="Enoyl-CoA_hydra/iso"/>
</dbReference>